<comment type="subcellular location">
    <subcellularLocation>
        <location evidence="1">Cell membrane</location>
        <topology evidence="1">Multi-pass membrane protein</topology>
    </subcellularLocation>
</comment>
<dbReference type="GO" id="GO:0005886">
    <property type="term" value="C:plasma membrane"/>
    <property type="evidence" value="ECO:0007669"/>
    <property type="project" value="UniProtKB-SubCell"/>
</dbReference>
<feature type="domain" description="Major facilitator superfamily (MFS) profile" evidence="8">
    <location>
        <begin position="14"/>
        <end position="392"/>
    </location>
</feature>
<feature type="transmembrane region" description="Helical" evidence="7">
    <location>
        <begin position="168"/>
        <end position="186"/>
    </location>
</feature>
<keyword evidence="4 7" id="KW-0812">Transmembrane</keyword>
<dbReference type="Pfam" id="PF07690">
    <property type="entry name" value="MFS_1"/>
    <property type="match status" value="1"/>
</dbReference>
<dbReference type="Proteomes" id="UP000260649">
    <property type="component" value="Unassembled WGS sequence"/>
</dbReference>
<feature type="transmembrane region" description="Helical" evidence="7">
    <location>
        <begin position="250"/>
        <end position="270"/>
    </location>
</feature>
<keyword evidence="6 7" id="KW-0472">Membrane</keyword>
<dbReference type="GeneID" id="97994434"/>
<evidence type="ECO:0000313" key="9">
    <source>
        <dbReference type="EMBL" id="RFT07373.1"/>
    </source>
</evidence>
<dbReference type="Gene3D" id="1.20.1250.20">
    <property type="entry name" value="MFS general substrate transporter like domains"/>
    <property type="match status" value="2"/>
</dbReference>
<evidence type="ECO:0000256" key="6">
    <source>
        <dbReference type="ARBA" id="ARBA00023136"/>
    </source>
</evidence>
<feature type="transmembrane region" description="Helical" evidence="7">
    <location>
        <begin position="79"/>
        <end position="101"/>
    </location>
</feature>
<dbReference type="OrthoDB" id="8595469at2"/>
<feature type="transmembrane region" description="Helical" evidence="7">
    <location>
        <begin position="216"/>
        <end position="238"/>
    </location>
</feature>
<accession>A0A3E2B5R5</accession>
<dbReference type="PANTHER" id="PTHR43124">
    <property type="entry name" value="PURINE EFFLUX PUMP PBUE"/>
    <property type="match status" value="1"/>
</dbReference>
<name>A0A3E2B5R5_9FIRM</name>
<proteinExistence type="predicted"/>
<sequence>MPPKVIGPKRALSIELLLFFAYCFFSASWMVGSIVTTDMAQEFGVYTIPSSVNNAISAAKILGNFVAAWILLKLGPKRTVSLSCLLICAVVVGAFSTSFPAFILTRFLLGFGGAILMICMTPYVVYCFEPKQQPIFIGLNNAGPNTGNLIALLSVTAVRGWLGSWRSVILFYGIFSVVFLVLWLFVGRGYPIAEKAKEETLSSTVYRYRDGLREPFLYKFLFTMTGRLVMYTVMLYLFPLHPDFTVDAQFISLMIALTGIPGTILGIVLAKKLKRQITLFRFSGVAQSILFFAMILTNSAVLATVCAILLGFVIFISTPSLFTLPARLPGATPQKVAVILTLYWTGAYILQMIIYAIVVHLANTVSWTVAMMFTALYSLTFLVGTFLLPDFDRPAKQPPAGTSPQDGTAP</sequence>
<dbReference type="InterPro" id="IPR036259">
    <property type="entry name" value="MFS_trans_sf"/>
</dbReference>
<evidence type="ECO:0000256" key="2">
    <source>
        <dbReference type="ARBA" id="ARBA00022448"/>
    </source>
</evidence>
<feature type="transmembrane region" description="Helical" evidence="7">
    <location>
        <begin position="107"/>
        <end position="126"/>
    </location>
</feature>
<evidence type="ECO:0000313" key="10">
    <source>
        <dbReference type="Proteomes" id="UP000260649"/>
    </source>
</evidence>
<organism evidence="9 10">
    <name type="scientific">Evtepia gabavorous</name>
    <dbReference type="NCBI Taxonomy" id="2211183"/>
    <lineage>
        <taxon>Bacteria</taxon>
        <taxon>Bacillati</taxon>
        <taxon>Bacillota</taxon>
        <taxon>Clostridia</taxon>
        <taxon>Eubacteriales</taxon>
        <taxon>Evtepia</taxon>
    </lineage>
</organism>
<feature type="transmembrane region" description="Helical" evidence="7">
    <location>
        <begin position="277"/>
        <end position="296"/>
    </location>
</feature>
<dbReference type="PROSITE" id="PS50850">
    <property type="entry name" value="MFS"/>
    <property type="match status" value="1"/>
</dbReference>
<protein>
    <submittedName>
        <fullName evidence="9">MFS transporter</fullName>
    </submittedName>
</protein>
<evidence type="ECO:0000256" key="4">
    <source>
        <dbReference type="ARBA" id="ARBA00022692"/>
    </source>
</evidence>
<gene>
    <name evidence="9" type="ORF">DV520_01625</name>
</gene>
<feature type="transmembrane region" description="Helical" evidence="7">
    <location>
        <begin position="302"/>
        <end position="324"/>
    </location>
</feature>
<feature type="transmembrane region" description="Helical" evidence="7">
    <location>
        <begin position="146"/>
        <end position="162"/>
    </location>
</feature>
<feature type="transmembrane region" description="Helical" evidence="7">
    <location>
        <begin position="12"/>
        <end position="35"/>
    </location>
</feature>
<feature type="transmembrane region" description="Helical" evidence="7">
    <location>
        <begin position="55"/>
        <end position="72"/>
    </location>
</feature>
<feature type="transmembrane region" description="Helical" evidence="7">
    <location>
        <begin position="364"/>
        <end position="388"/>
    </location>
</feature>
<comment type="caution">
    <text evidence="9">The sequence shown here is derived from an EMBL/GenBank/DDBJ whole genome shotgun (WGS) entry which is preliminary data.</text>
</comment>
<keyword evidence="5 7" id="KW-1133">Transmembrane helix</keyword>
<dbReference type="InterPro" id="IPR050189">
    <property type="entry name" value="MFS_Efflux_Transporters"/>
</dbReference>
<dbReference type="SUPFAM" id="SSF103473">
    <property type="entry name" value="MFS general substrate transporter"/>
    <property type="match status" value="1"/>
</dbReference>
<dbReference type="InterPro" id="IPR020846">
    <property type="entry name" value="MFS_dom"/>
</dbReference>
<keyword evidence="10" id="KW-1185">Reference proteome</keyword>
<evidence type="ECO:0000256" key="7">
    <source>
        <dbReference type="SAM" id="Phobius"/>
    </source>
</evidence>
<dbReference type="AlphaFoldDB" id="A0A3E2B5R5"/>
<dbReference type="RefSeq" id="WP_117141583.1">
    <property type="nucleotide sequence ID" value="NZ_CAKXKJ010000005.1"/>
</dbReference>
<reference evidence="9 10" key="1">
    <citation type="submission" date="2018-07" db="EMBL/GenBank/DDBJ databases">
        <title>GABA Modulating Bacteria of the Human Gut Microbiota.</title>
        <authorList>
            <person name="Strandwitz P."/>
            <person name="Kim K.H."/>
            <person name="Terekhova D."/>
            <person name="Liu J.K."/>
            <person name="Sharma A."/>
            <person name="Levering J."/>
            <person name="Mcdonald D."/>
            <person name="Dietrich D."/>
            <person name="Ramadhar T.R."/>
            <person name="Lekbua A."/>
            <person name="Mroue N."/>
            <person name="Liston C."/>
            <person name="Stewart E.J."/>
            <person name="Dubin M.J."/>
            <person name="Zengler K."/>
            <person name="Knight R."/>
            <person name="Gilbert J.A."/>
            <person name="Clardy J."/>
            <person name="Lewis K."/>
        </authorList>
    </citation>
    <scope>NUCLEOTIDE SEQUENCE [LARGE SCALE GENOMIC DNA]</scope>
    <source>
        <strain evidence="9 10">KLE1738</strain>
    </source>
</reference>
<dbReference type="InterPro" id="IPR011701">
    <property type="entry name" value="MFS"/>
</dbReference>
<evidence type="ECO:0000256" key="5">
    <source>
        <dbReference type="ARBA" id="ARBA00022989"/>
    </source>
</evidence>
<dbReference type="EMBL" id="QQRQ01000002">
    <property type="protein sequence ID" value="RFT07373.1"/>
    <property type="molecule type" value="Genomic_DNA"/>
</dbReference>
<feature type="transmembrane region" description="Helical" evidence="7">
    <location>
        <begin position="336"/>
        <end position="358"/>
    </location>
</feature>
<dbReference type="CDD" id="cd06174">
    <property type="entry name" value="MFS"/>
    <property type="match status" value="1"/>
</dbReference>
<dbReference type="GO" id="GO:0022857">
    <property type="term" value="F:transmembrane transporter activity"/>
    <property type="evidence" value="ECO:0007669"/>
    <property type="project" value="InterPro"/>
</dbReference>
<keyword evidence="2" id="KW-0813">Transport</keyword>
<evidence type="ECO:0000256" key="3">
    <source>
        <dbReference type="ARBA" id="ARBA00022475"/>
    </source>
</evidence>
<dbReference type="PANTHER" id="PTHR43124:SF3">
    <property type="entry name" value="CHLORAMPHENICOL EFFLUX PUMP RV0191"/>
    <property type="match status" value="1"/>
</dbReference>
<evidence type="ECO:0000256" key="1">
    <source>
        <dbReference type="ARBA" id="ARBA00004651"/>
    </source>
</evidence>
<evidence type="ECO:0000259" key="8">
    <source>
        <dbReference type="PROSITE" id="PS50850"/>
    </source>
</evidence>
<keyword evidence="3" id="KW-1003">Cell membrane</keyword>